<evidence type="ECO:0000256" key="7">
    <source>
        <dbReference type="ARBA" id="ARBA00023157"/>
    </source>
</evidence>
<dbReference type="Proteomes" id="UP000829364">
    <property type="component" value="Chromosome 8"/>
</dbReference>
<sequence length="86" mass="9082">MKFAIALAALVSLAAANTAPALPVPKCSESCIRQAMKDNGCKLNVECACQKFNELKTAATPCVIKACGQEKAIKEVLPAVKKMCNK</sequence>
<evidence type="ECO:0000256" key="8">
    <source>
        <dbReference type="ARBA" id="ARBA00023288"/>
    </source>
</evidence>
<evidence type="ECO:0000256" key="5">
    <source>
        <dbReference type="ARBA" id="ARBA00022622"/>
    </source>
</evidence>
<feature type="chain" id="PRO_5040499816" description="CFEM domain-containing protein" evidence="10">
    <location>
        <begin position="17"/>
        <end position="86"/>
    </location>
</feature>
<evidence type="ECO:0000256" key="9">
    <source>
        <dbReference type="PROSITE-ProRule" id="PRU01356"/>
    </source>
</evidence>
<organism evidence="12 13">
    <name type="scientific">Purpureocillium takamizusanense</name>
    <dbReference type="NCBI Taxonomy" id="2060973"/>
    <lineage>
        <taxon>Eukaryota</taxon>
        <taxon>Fungi</taxon>
        <taxon>Dikarya</taxon>
        <taxon>Ascomycota</taxon>
        <taxon>Pezizomycotina</taxon>
        <taxon>Sordariomycetes</taxon>
        <taxon>Hypocreomycetidae</taxon>
        <taxon>Hypocreales</taxon>
        <taxon>Ophiocordycipitaceae</taxon>
        <taxon>Purpureocillium</taxon>
    </lineage>
</organism>
<comment type="caution">
    <text evidence="9">Lacks conserved residue(s) required for the propagation of feature annotation.</text>
</comment>
<comment type="subcellular location">
    <subcellularLocation>
        <location evidence="1">Membrane</location>
        <topology evidence="1">Lipid-anchor</topology>
        <topology evidence="1">GPI-anchor</topology>
    </subcellularLocation>
    <subcellularLocation>
        <location evidence="2">Secreted</location>
    </subcellularLocation>
</comment>
<evidence type="ECO:0000256" key="10">
    <source>
        <dbReference type="SAM" id="SignalP"/>
    </source>
</evidence>
<feature type="domain" description="CFEM" evidence="11">
    <location>
        <begin position="1"/>
        <end position="86"/>
    </location>
</feature>
<proteinExistence type="inferred from homology"/>
<evidence type="ECO:0000259" key="11">
    <source>
        <dbReference type="PROSITE" id="PS52012"/>
    </source>
</evidence>
<feature type="disulfide bond" evidence="9">
    <location>
        <begin position="31"/>
        <end position="62"/>
    </location>
</feature>
<comment type="similarity">
    <text evidence="3">Belongs to the RBT5 family.</text>
</comment>
<keyword evidence="6 10" id="KW-0732">Signal</keyword>
<dbReference type="AlphaFoldDB" id="A0A9Q8VDC7"/>
<evidence type="ECO:0000256" key="3">
    <source>
        <dbReference type="ARBA" id="ARBA00010031"/>
    </source>
</evidence>
<dbReference type="PROSITE" id="PS52012">
    <property type="entry name" value="CFEM"/>
    <property type="match status" value="1"/>
</dbReference>
<dbReference type="OrthoDB" id="3767534at2759"/>
<dbReference type="GO" id="GO:0005576">
    <property type="term" value="C:extracellular region"/>
    <property type="evidence" value="ECO:0007669"/>
    <property type="project" value="UniProtKB-SubCell"/>
</dbReference>
<keyword evidence="8" id="KW-0449">Lipoprotein</keyword>
<evidence type="ECO:0000313" key="12">
    <source>
        <dbReference type="EMBL" id="UNI22610.1"/>
    </source>
</evidence>
<dbReference type="KEGG" id="ptkz:JDV02_008481"/>
<keyword evidence="5" id="KW-0472">Membrane</keyword>
<feature type="disulfide bond" evidence="9">
    <location>
        <begin position="27"/>
        <end position="67"/>
    </location>
</feature>
<protein>
    <recommendedName>
        <fullName evidence="11">CFEM domain-containing protein</fullName>
    </recommendedName>
</protein>
<evidence type="ECO:0000256" key="4">
    <source>
        <dbReference type="ARBA" id="ARBA00022525"/>
    </source>
</evidence>
<evidence type="ECO:0000256" key="1">
    <source>
        <dbReference type="ARBA" id="ARBA00004589"/>
    </source>
</evidence>
<name>A0A9Q8VDC7_9HYPO</name>
<keyword evidence="4" id="KW-0964">Secreted</keyword>
<keyword evidence="7 9" id="KW-1015">Disulfide bond</keyword>
<dbReference type="Pfam" id="PF05730">
    <property type="entry name" value="CFEM"/>
    <property type="match status" value="1"/>
</dbReference>
<keyword evidence="5" id="KW-0325">Glycoprotein</keyword>
<dbReference type="SMART" id="SM00747">
    <property type="entry name" value="CFEM"/>
    <property type="match status" value="1"/>
</dbReference>
<evidence type="ECO:0000256" key="6">
    <source>
        <dbReference type="ARBA" id="ARBA00022729"/>
    </source>
</evidence>
<feature type="signal peptide" evidence="10">
    <location>
        <begin position="1"/>
        <end position="16"/>
    </location>
</feature>
<keyword evidence="13" id="KW-1185">Reference proteome</keyword>
<dbReference type="EMBL" id="CP086361">
    <property type="protein sequence ID" value="UNI22610.1"/>
    <property type="molecule type" value="Genomic_DNA"/>
</dbReference>
<keyword evidence="5" id="KW-0336">GPI-anchor</keyword>
<gene>
    <name evidence="12" type="ORF">JDV02_008481</name>
</gene>
<reference evidence="12" key="1">
    <citation type="submission" date="2021-11" db="EMBL/GenBank/DDBJ databases">
        <title>Purpureocillium_takamizusanense_genome.</title>
        <authorList>
            <person name="Nguyen N.-H."/>
        </authorList>
    </citation>
    <scope>NUCLEOTIDE SEQUENCE</scope>
    <source>
        <strain evidence="12">PT3</strain>
    </source>
</reference>
<dbReference type="InterPro" id="IPR008427">
    <property type="entry name" value="Extracellular_membr_CFEM_dom"/>
</dbReference>
<evidence type="ECO:0000256" key="2">
    <source>
        <dbReference type="ARBA" id="ARBA00004613"/>
    </source>
</evidence>
<accession>A0A9Q8VDC7</accession>
<evidence type="ECO:0000313" key="13">
    <source>
        <dbReference type="Proteomes" id="UP000829364"/>
    </source>
</evidence>
<dbReference type="GO" id="GO:0098552">
    <property type="term" value="C:side of membrane"/>
    <property type="evidence" value="ECO:0007669"/>
    <property type="project" value="UniProtKB-KW"/>
</dbReference>
<dbReference type="GeneID" id="72070427"/>
<dbReference type="RefSeq" id="XP_047846091.1">
    <property type="nucleotide sequence ID" value="XM_047990085.1"/>
</dbReference>